<name>C5LZZ0_PERM5</name>
<dbReference type="InParanoid" id="C5LZZ0"/>
<protein>
    <submittedName>
        <fullName evidence="1">Uncharacterized protein</fullName>
    </submittedName>
</protein>
<evidence type="ECO:0000313" key="2">
    <source>
        <dbReference type="Proteomes" id="UP000007800"/>
    </source>
</evidence>
<accession>C5LZZ0</accession>
<sequence length="154" mass="17707">MFIFKPEQPEPDFPVSSEFHLDIAAILRMMGCHYEIEDKVMPFILDVTITANEAARVNSEEAARDGIEKEERASRVVEWLKAQQRLQCVKIMLILTTAEFQGCHLLPIMSGWTTPWALRQKHSVEQIRLLLLDILTLMVKNRDTSPSGLQRWSA</sequence>
<dbReference type="GeneID" id="9037265"/>
<keyword evidence="2" id="KW-1185">Reference proteome</keyword>
<gene>
    <name evidence="1" type="ORF">Pmar_PMAR004549</name>
</gene>
<evidence type="ECO:0000313" key="1">
    <source>
        <dbReference type="EMBL" id="EEQ97808.1"/>
    </source>
</evidence>
<dbReference type="AlphaFoldDB" id="C5LZZ0"/>
<organism evidence="2">
    <name type="scientific">Perkinsus marinus (strain ATCC 50983 / TXsc)</name>
    <dbReference type="NCBI Taxonomy" id="423536"/>
    <lineage>
        <taxon>Eukaryota</taxon>
        <taxon>Sar</taxon>
        <taxon>Alveolata</taxon>
        <taxon>Perkinsozoa</taxon>
        <taxon>Perkinsea</taxon>
        <taxon>Perkinsida</taxon>
        <taxon>Perkinsidae</taxon>
        <taxon>Perkinsus</taxon>
    </lineage>
</organism>
<proteinExistence type="predicted"/>
<reference evidence="1 2" key="1">
    <citation type="submission" date="2008-07" db="EMBL/GenBank/DDBJ databases">
        <authorList>
            <person name="El-Sayed N."/>
            <person name="Caler E."/>
            <person name="Inman J."/>
            <person name="Amedeo P."/>
            <person name="Hass B."/>
            <person name="Wortman J."/>
        </authorList>
    </citation>
    <scope>NUCLEOTIDE SEQUENCE [LARGE SCALE GENOMIC DNA]</scope>
    <source>
        <strain evidence="2">ATCC 50983 / TXsc</strain>
    </source>
</reference>
<dbReference type="Proteomes" id="UP000007800">
    <property type="component" value="Unassembled WGS sequence"/>
</dbReference>
<dbReference type="EMBL" id="GG686971">
    <property type="protein sequence ID" value="EEQ97808.1"/>
    <property type="molecule type" value="Genomic_DNA"/>
</dbReference>
<dbReference type="RefSeq" id="XP_002765091.1">
    <property type="nucleotide sequence ID" value="XM_002765045.1"/>
</dbReference>